<gene>
    <name evidence="1" type="ORF">GCM10008018_03640</name>
</gene>
<sequence length="68" mass="8112">MRTIYENYRGFKISKQESIYNAEFSDRIVFSRWQLSQVLDTVDNFVEVTENSQDRRSEDHPEPGLPQN</sequence>
<evidence type="ECO:0000313" key="1">
    <source>
        <dbReference type="EMBL" id="GGI43742.1"/>
    </source>
</evidence>
<dbReference type="EMBL" id="BMHE01000001">
    <property type="protein sequence ID" value="GGI43742.1"/>
    <property type="molecule type" value="Genomic_DNA"/>
</dbReference>
<keyword evidence="2" id="KW-1185">Reference proteome</keyword>
<protein>
    <recommendedName>
        <fullName evidence="3">Transposase</fullName>
    </recommendedName>
</protein>
<dbReference type="RefSeq" id="WP_189006713.1">
    <property type="nucleotide sequence ID" value="NZ_BMHE01000001.1"/>
</dbReference>
<reference evidence="2" key="1">
    <citation type="journal article" date="2019" name="Int. J. Syst. Evol. Microbiol.">
        <title>The Global Catalogue of Microorganisms (GCM) 10K type strain sequencing project: providing services to taxonomists for standard genome sequencing and annotation.</title>
        <authorList>
            <consortium name="The Broad Institute Genomics Platform"/>
            <consortium name="The Broad Institute Genome Sequencing Center for Infectious Disease"/>
            <person name="Wu L."/>
            <person name="Ma J."/>
        </authorList>
    </citation>
    <scope>NUCLEOTIDE SEQUENCE [LARGE SCALE GENOMIC DNA]</scope>
    <source>
        <strain evidence="2">CGMCC 1.15043</strain>
    </source>
</reference>
<evidence type="ECO:0000313" key="2">
    <source>
        <dbReference type="Proteomes" id="UP000615455"/>
    </source>
</evidence>
<dbReference type="Proteomes" id="UP000615455">
    <property type="component" value="Unassembled WGS sequence"/>
</dbReference>
<accession>A0ABQ2BNB4</accession>
<name>A0ABQ2BNB4_9BACL</name>
<evidence type="ECO:0008006" key="3">
    <source>
        <dbReference type="Google" id="ProtNLM"/>
    </source>
</evidence>
<organism evidence="1 2">
    <name type="scientific">Paenibacillus marchantiophytorum</name>
    <dbReference type="NCBI Taxonomy" id="1619310"/>
    <lineage>
        <taxon>Bacteria</taxon>
        <taxon>Bacillati</taxon>
        <taxon>Bacillota</taxon>
        <taxon>Bacilli</taxon>
        <taxon>Bacillales</taxon>
        <taxon>Paenibacillaceae</taxon>
        <taxon>Paenibacillus</taxon>
    </lineage>
</organism>
<comment type="caution">
    <text evidence="1">The sequence shown here is derived from an EMBL/GenBank/DDBJ whole genome shotgun (WGS) entry which is preliminary data.</text>
</comment>
<proteinExistence type="predicted"/>